<sequence length="457" mass="51338">MQILFLFIGLLIFTIILVTYASQLKPRESLWFGVSLPAEAMEDEELTRLQVTSKKRFAAYSVWLLLALLPLLFLTKYVSLAYIYTMVWGAVMMYVLRIPFLKAHRAAKEIKVRNGWFVGEKRVVRVDTKLSLLKERMMISPFWFIVPALIGAVPFIIGGQGDGDNRVIGAVALATVALMLIVFRAFGKMKPKVFSVDNELNVKLNRIVLRYWSLLWLGLAVLNSVSAVSLAYALQREVSPGNTIWIAGALIISVLPVAGILLVHHKVQTLSADIAGQGEGAVFVTDDDEYWINGTTYNNPNDSSLMVPKRIGIGTTINTGTKVGKSIYRSLFVFLPVVLIGTGWMTFQAEFSTPHFALGENRQVSIEYPLYNYSFNLKDVEEITLVDALPRARRTNGIWVDTVAIGNFKLDTYGKTKLYTYRNSPPYIVIKLPDIYVVYNAKDPSQTKKIFADLQDR</sequence>
<evidence type="ECO:0000259" key="2">
    <source>
        <dbReference type="Pfam" id="PF10882"/>
    </source>
</evidence>
<dbReference type="InterPro" id="IPR043831">
    <property type="entry name" value="DUF5808"/>
</dbReference>
<evidence type="ECO:0000256" key="1">
    <source>
        <dbReference type="SAM" id="Phobius"/>
    </source>
</evidence>
<keyword evidence="1" id="KW-1133">Transmembrane helix</keyword>
<feature type="transmembrane region" description="Helical" evidence="1">
    <location>
        <begin position="57"/>
        <end position="75"/>
    </location>
</feature>
<feature type="transmembrane region" description="Helical" evidence="1">
    <location>
        <begin position="142"/>
        <end position="161"/>
    </location>
</feature>
<dbReference type="InterPro" id="IPR027783">
    <property type="entry name" value="Bacterial_PH-related"/>
</dbReference>
<feature type="transmembrane region" description="Helical" evidence="1">
    <location>
        <begin position="81"/>
        <end position="101"/>
    </location>
</feature>
<dbReference type="AlphaFoldDB" id="A0A850EK32"/>
<name>A0A850EK32_9BACL</name>
<dbReference type="RefSeq" id="WP_175370423.1">
    <property type="nucleotide sequence ID" value="NZ_JABWCS010000193.1"/>
</dbReference>
<dbReference type="Pfam" id="PF19124">
    <property type="entry name" value="DUF5808"/>
    <property type="match status" value="1"/>
</dbReference>
<reference evidence="4" key="1">
    <citation type="submission" date="2020-06" db="EMBL/GenBank/DDBJ databases">
        <title>Paenibacillus sp. nov., isolated from soil.</title>
        <authorList>
            <person name="Seo Y.L."/>
        </authorList>
    </citation>
    <scope>NUCLEOTIDE SEQUENCE [LARGE SCALE GENOMIC DNA]</scope>
    <source>
        <strain evidence="4">JW14</strain>
    </source>
</reference>
<feature type="transmembrane region" description="Helical" evidence="1">
    <location>
        <begin position="167"/>
        <end position="187"/>
    </location>
</feature>
<evidence type="ECO:0000313" key="4">
    <source>
        <dbReference type="EMBL" id="NUU59797.1"/>
    </source>
</evidence>
<keyword evidence="5" id="KW-1185">Reference proteome</keyword>
<feature type="domain" description="DUF5808" evidence="3">
    <location>
        <begin position="300"/>
        <end position="325"/>
    </location>
</feature>
<protein>
    <recommendedName>
        <fullName evidence="6">DUF5808 domain-containing protein</fullName>
    </recommendedName>
</protein>
<evidence type="ECO:0000259" key="3">
    <source>
        <dbReference type="Pfam" id="PF19124"/>
    </source>
</evidence>
<feature type="domain" description="Bacterial Pleckstrin homology" evidence="2">
    <location>
        <begin position="361"/>
        <end position="444"/>
    </location>
</feature>
<organism evidence="4 5">
    <name type="scientific">Paenibacillus agri</name>
    <dbReference type="NCBI Taxonomy" id="2744309"/>
    <lineage>
        <taxon>Bacteria</taxon>
        <taxon>Bacillati</taxon>
        <taxon>Bacillota</taxon>
        <taxon>Bacilli</taxon>
        <taxon>Bacillales</taxon>
        <taxon>Paenibacillaceae</taxon>
        <taxon>Paenibacillus</taxon>
    </lineage>
</organism>
<accession>A0A850EK32</accession>
<dbReference type="Pfam" id="PF10882">
    <property type="entry name" value="bPH_5"/>
    <property type="match status" value="1"/>
</dbReference>
<proteinExistence type="predicted"/>
<evidence type="ECO:0000313" key="5">
    <source>
        <dbReference type="Proteomes" id="UP000564806"/>
    </source>
</evidence>
<keyword evidence="1" id="KW-0812">Transmembrane</keyword>
<feature type="transmembrane region" description="Helical" evidence="1">
    <location>
        <begin position="327"/>
        <end position="347"/>
    </location>
</feature>
<evidence type="ECO:0008006" key="6">
    <source>
        <dbReference type="Google" id="ProtNLM"/>
    </source>
</evidence>
<feature type="transmembrane region" description="Helical" evidence="1">
    <location>
        <begin position="244"/>
        <end position="263"/>
    </location>
</feature>
<dbReference type="Proteomes" id="UP000564806">
    <property type="component" value="Unassembled WGS sequence"/>
</dbReference>
<feature type="transmembrane region" description="Helical" evidence="1">
    <location>
        <begin position="208"/>
        <end position="232"/>
    </location>
</feature>
<comment type="caution">
    <text evidence="4">The sequence shown here is derived from an EMBL/GenBank/DDBJ whole genome shotgun (WGS) entry which is preliminary data.</text>
</comment>
<dbReference type="EMBL" id="JABWCS010000193">
    <property type="protein sequence ID" value="NUU59797.1"/>
    <property type="molecule type" value="Genomic_DNA"/>
</dbReference>
<keyword evidence="1" id="KW-0472">Membrane</keyword>
<gene>
    <name evidence="4" type="ORF">HPT30_05435</name>
</gene>
<feature type="transmembrane region" description="Helical" evidence="1">
    <location>
        <begin position="6"/>
        <end position="22"/>
    </location>
</feature>